<dbReference type="GO" id="GO:0022857">
    <property type="term" value="F:transmembrane transporter activity"/>
    <property type="evidence" value="ECO:0007669"/>
    <property type="project" value="InterPro"/>
</dbReference>
<feature type="transmembrane region" description="Helical" evidence="7">
    <location>
        <begin position="155"/>
        <end position="173"/>
    </location>
</feature>
<keyword evidence="6 7" id="KW-0472">Membrane</keyword>
<dbReference type="HOGENOM" id="CLU_034180_7_1_10"/>
<feature type="domain" description="Major facilitator superfamily (MFS) profile" evidence="8">
    <location>
        <begin position="231"/>
        <end position="408"/>
    </location>
</feature>
<dbReference type="Pfam" id="PF07690">
    <property type="entry name" value="MFS_1"/>
    <property type="match status" value="2"/>
</dbReference>
<feature type="transmembrane region" description="Helical" evidence="7">
    <location>
        <begin position="355"/>
        <end position="374"/>
    </location>
</feature>
<feature type="transmembrane region" description="Helical" evidence="7">
    <location>
        <begin position="296"/>
        <end position="316"/>
    </location>
</feature>
<evidence type="ECO:0000256" key="1">
    <source>
        <dbReference type="ARBA" id="ARBA00004651"/>
    </source>
</evidence>
<feature type="transmembrane region" description="Helical" evidence="7">
    <location>
        <begin position="268"/>
        <end position="289"/>
    </location>
</feature>
<evidence type="ECO:0000256" key="5">
    <source>
        <dbReference type="ARBA" id="ARBA00022989"/>
    </source>
</evidence>
<reference evidence="9" key="2">
    <citation type="journal article" date="2015" name="Genome Biol. Evol.">
        <title>Complete Genome Sequence and Transcriptomic Analysis of the Novel Pathogen Elizabethkingia anophelis in Response to Oxidative Stress.</title>
        <authorList>
            <person name="Li Y."/>
            <person name="Liu Y."/>
            <person name="Chew S.C."/>
            <person name="Tay M."/>
            <person name="Salido M.M."/>
            <person name="Teo J."/>
            <person name="Lauro F.M."/>
            <person name="Givskov M."/>
            <person name="Yang L."/>
        </authorList>
    </citation>
    <scope>NUCLEOTIDE SEQUENCE</scope>
    <source>
        <strain evidence="9">NUHP1</strain>
    </source>
</reference>
<feature type="transmembrane region" description="Helical" evidence="7">
    <location>
        <begin position="54"/>
        <end position="77"/>
    </location>
</feature>
<dbReference type="GO" id="GO:0005886">
    <property type="term" value="C:plasma membrane"/>
    <property type="evidence" value="ECO:0007669"/>
    <property type="project" value="UniProtKB-SubCell"/>
</dbReference>
<dbReference type="Gene3D" id="1.20.1250.20">
    <property type="entry name" value="MFS general substrate transporter like domains"/>
    <property type="match status" value="2"/>
</dbReference>
<dbReference type="eggNOG" id="COG0477">
    <property type="taxonomic scope" value="Bacteria"/>
</dbReference>
<protein>
    <submittedName>
        <fullName evidence="9">Nickel resistance protein</fullName>
    </submittedName>
</protein>
<evidence type="ECO:0000313" key="10">
    <source>
        <dbReference type="Proteomes" id="UP000028933"/>
    </source>
</evidence>
<dbReference type="KEGG" id="eao:BD94_0499"/>
<dbReference type="InterPro" id="IPR036259">
    <property type="entry name" value="MFS_trans_sf"/>
</dbReference>
<sequence>MATDNIIKVITEPFKTLRNTTFARLYFAQIASLFGDAFTWLGLALLTYEISPQNAAAILASALTLRVTAYIIFSPFAGVVSEKFQRKQILLITQFARMTIVCMLPFVNAEWQLYALIFALNVFAAFFTPTYRAIIPQIVEKEIYREANGLSMATFQLLSVFGPALAGIVAVWLGATQIFFVNGATLFIAILFILSIPKSSLQKGVSSDNAVPQKTWGEVLKGIRLLFGNKIVRFALSIEFISAVAGALVLVNTVGLVKTNLQLDDKHYGWIMSVFGVGAAITAFLLGSLDKSKTRSVSLISGAMLIGVAISFANFVPFNGLIILWILAGIGQTLADMPSETLIGENIEPKDQGKVYGAHFAFSHLWWAIAYPIAGFLGTQFPNREFLYGGIATIVLAVVAILMFRKSN</sequence>
<dbReference type="InterPro" id="IPR011701">
    <property type="entry name" value="MFS"/>
</dbReference>
<dbReference type="RefSeq" id="WP_024564667.1">
    <property type="nucleotide sequence ID" value="NZ_CP007547.1"/>
</dbReference>
<keyword evidence="3" id="KW-1003">Cell membrane</keyword>
<gene>
    <name evidence="9" type="ORF">BD94_0499</name>
</gene>
<feature type="transmembrane region" description="Helical" evidence="7">
    <location>
        <begin position="231"/>
        <end position="256"/>
    </location>
</feature>
<feature type="transmembrane region" description="Helical" evidence="7">
    <location>
        <begin position="386"/>
        <end position="404"/>
    </location>
</feature>
<evidence type="ECO:0000256" key="2">
    <source>
        <dbReference type="ARBA" id="ARBA00022448"/>
    </source>
</evidence>
<dbReference type="SUPFAM" id="SSF103473">
    <property type="entry name" value="MFS general substrate transporter"/>
    <property type="match status" value="1"/>
</dbReference>
<evidence type="ECO:0000313" key="9">
    <source>
        <dbReference type="EMBL" id="AIL44274.1"/>
    </source>
</evidence>
<evidence type="ECO:0000256" key="7">
    <source>
        <dbReference type="SAM" id="Phobius"/>
    </source>
</evidence>
<name>A0A077EDJ0_9FLAO</name>
<feature type="transmembrane region" description="Helical" evidence="7">
    <location>
        <begin position="113"/>
        <end position="134"/>
    </location>
</feature>
<evidence type="ECO:0000256" key="4">
    <source>
        <dbReference type="ARBA" id="ARBA00022692"/>
    </source>
</evidence>
<dbReference type="PROSITE" id="PS50850">
    <property type="entry name" value="MFS"/>
    <property type="match status" value="2"/>
</dbReference>
<proteinExistence type="predicted"/>
<evidence type="ECO:0000256" key="3">
    <source>
        <dbReference type="ARBA" id="ARBA00022475"/>
    </source>
</evidence>
<keyword evidence="4 7" id="KW-0812">Transmembrane</keyword>
<comment type="subcellular location">
    <subcellularLocation>
        <location evidence="1">Cell membrane</location>
        <topology evidence="1">Multi-pass membrane protein</topology>
    </subcellularLocation>
</comment>
<dbReference type="AlphaFoldDB" id="A0A077EDJ0"/>
<dbReference type="InterPro" id="IPR020846">
    <property type="entry name" value="MFS_dom"/>
</dbReference>
<keyword evidence="5 7" id="KW-1133">Transmembrane helix</keyword>
<keyword evidence="2" id="KW-0813">Transport</keyword>
<feature type="transmembrane region" description="Helical" evidence="7">
    <location>
        <begin position="25"/>
        <end position="48"/>
    </location>
</feature>
<reference evidence="9" key="1">
    <citation type="journal article" date="2013" name="Lancet">
        <title>First case of E anophelis outbreak in an intensive-care unit.</title>
        <authorList>
            <person name="Teo J."/>
            <person name="Tan S.Y."/>
            <person name="Tay M."/>
            <person name="Ding Y."/>
            <person name="Kjelleberg S."/>
            <person name="Givskov M."/>
            <person name="Lin R.T."/>
            <person name="Yang L."/>
        </authorList>
    </citation>
    <scope>NUCLEOTIDE SEQUENCE [LARGE SCALE GENOMIC DNA]</scope>
    <source>
        <strain evidence="9">NUHP1</strain>
    </source>
</reference>
<feature type="transmembrane region" description="Helical" evidence="7">
    <location>
        <begin position="179"/>
        <end position="196"/>
    </location>
</feature>
<accession>A0A077EDJ0</accession>
<dbReference type="PANTHER" id="PTHR43266:SF2">
    <property type="entry name" value="MAJOR FACILITATOR SUPERFAMILY (MFS) PROFILE DOMAIN-CONTAINING PROTEIN"/>
    <property type="match status" value="1"/>
</dbReference>
<evidence type="ECO:0000259" key="8">
    <source>
        <dbReference type="PROSITE" id="PS50850"/>
    </source>
</evidence>
<dbReference type="EMBL" id="CP007547">
    <property type="protein sequence ID" value="AIL44274.1"/>
    <property type="molecule type" value="Genomic_DNA"/>
</dbReference>
<evidence type="ECO:0000256" key="6">
    <source>
        <dbReference type="ARBA" id="ARBA00023136"/>
    </source>
</evidence>
<dbReference type="CDD" id="cd06173">
    <property type="entry name" value="MFS_MefA_like"/>
    <property type="match status" value="1"/>
</dbReference>
<dbReference type="STRING" id="1338011.BD94_0499"/>
<dbReference type="Proteomes" id="UP000028933">
    <property type="component" value="Chromosome"/>
</dbReference>
<feature type="domain" description="Major facilitator superfamily (MFS) profile" evidence="8">
    <location>
        <begin position="1"/>
        <end position="201"/>
    </location>
</feature>
<dbReference type="PANTHER" id="PTHR43266">
    <property type="entry name" value="MACROLIDE-EFFLUX PROTEIN"/>
    <property type="match status" value="1"/>
</dbReference>
<organism evidence="9 10">
    <name type="scientific">Elizabethkingia anophelis NUHP1</name>
    <dbReference type="NCBI Taxonomy" id="1338011"/>
    <lineage>
        <taxon>Bacteria</taxon>
        <taxon>Pseudomonadati</taxon>
        <taxon>Bacteroidota</taxon>
        <taxon>Flavobacteriia</taxon>
        <taxon>Flavobacteriales</taxon>
        <taxon>Weeksellaceae</taxon>
        <taxon>Elizabethkingia</taxon>
    </lineage>
</organism>